<dbReference type="EMBL" id="BJML01000011">
    <property type="protein sequence ID" value="GEB46944.1"/>
    <property type="molecule type" value="Genomic_DNA"/>
</dbReference>
<name>A0A4Y3QNS2_MICTE</name>
<proteinExistence type="predicted"/>
<dbReference type="GeneID" id="57145572"/>
<sequence>MEADLQRFHGVDLGALWRGELTIRRLSVLVFHLPPESALKRLGMPPSADGWDVNSFLLADLFAALTGKTHPGRPEAQSRAERYRNLRTRLEAQRARLDPS</sequence>
<dbReference type="Proteomes" id="UP000319525">
    <property type="component" value="Unassembled WGS sequence"/>
</dbReference>
<protein>
    <submittedName>
        <fullName evidence="1">Uncharacterized protein</fullName>
    </submittedName>
</protein>
<dbReference type="OrthoDB" id="5147813at2"/>
<gene>
    <name evidence="1" type="ORF">MTE01_28890</name>
</gene>
<dbReference type="RefSeq" id="WP_141378163.1">
    <property type="nucleotide sequence ID" value="NZ_BJML01000011.1"/>
</dbReference>
<accession>A0A4Y3QNS2</accession>
<evidence type="ECO:0000313" key="2">
    <source>
        <dbReference type="Proteomes" id="UP000319525"/>
    </source>
</evidence>
<organism evidence="1 2">
    <name type="scientific">Microbacterium testaceum</name>
    <name type="common">Aureobacterium testaceum</name>
    <name type="synonym">Brevibacterium testaceum</name>
    <dbReference type="NCBI Taxonomy" id="2033"/>
    <lineage>
        <taxon>Bacteria</taxon>
        <taxon>Bacillati</taxon>
        <taxon>Actinomycetota</taxon>
        <taxon>Actinomycetes</taxon>
        <taxon>Micrococcales</taxon>
        <taxon>Microbacteriaceae</taxon>
        <taxon>Microbacterium</taxon>
    </lineage>
</organism>
<dbReference type="AlphaFoldDB" id="A0A4Y3QNS2"/>
<comment type="caution">
    <text evidence="1">The sequence shown here is derived from an EMBL/GenBank/DDBJ whole genome shotgun (WGS) entry which is preliminary data.</text>
</comment>
<evidence type="ECO:0000313" key="1">
    <source>
        <dbReference type="EMBL" id="GEB46944.1"/>
    </source>
</evidence>
<reference evidence="1 2" key="1">
    <citation type="submission" date="2019-06" db="EMBL/GenBank/DDBJ databases">
        <title>Whole genome shotgun sequence of Microbacterium testaceum NBRC 12675.</title>
        <authorList>
            <person name="Hosoyama A."/>
            <person name="Uohara A."/>
            <person name="Ohji S."/>
            <person name="Ichikawa N."/>
        </authorList>
    </citation>
    <scope>NUCLEOTIDE SEQUENCE [LARGE SCALE GENOMIC DNA]</scope>
    <source>
        <strain evidence="1 2">NBRC 12675</strain>
    </source>
</reference>